<dbReference type="Proteomes" id="UP000825935">
    <property type="component" value="Chromosome 11"/>
</dbReference>
<dbReference type="EMBL" id="CM035416">
    <property type="protein sequence ID" value="KAH7424661.1"/>
    <property type="molecule type" value="Genomic_DNA"/>
</dbReference>
<gene>
    <name evidence="1" type="ORF">KP509_11G018600</name>
</gene>
<keyword evidence="2" id="KW-1185">Reference proteome</keyword>
<name>A0A8T2TMG8_CERRI</name>
<proteinExistence type="predicted"/>
<comment type="caution">
    <text evidence="1">The sequence shown here is derived from an EMBL/GenBank/DDBJ whole genome shotgun (WGS) entry which is preliminary data.</text>
</comment>
<accession>A0A8T2TMG8</accession>
<protein>
    <submittedName>
        <fullName evidence="1">Uncharacterized protein</fullName>
    </submittedName>
</protein>
<reference evidence="1" key="1">
    <citation type="submission" date="2021-08" db="EMBL/GenBank/DDBJ databases">
        <title>WGS assembly of Ceratopteris richardii.</title>
        <authorList>
            <person name="Marchant D.B."/>
            <person name="Chen G."/>
            <person name="Jenkins J."/>
            <person name="Shu S."/>
            <person name="Leebens-Mack J."/>
            <person name="Grimwood J."/>
            <person name="Schmutz J."/>
            <person name="Soltis P."/>
            <person name="Soltis D."/>
            <person name="Chen Z.-H."/>
        </authorList>
    </citation>
    <scope>NUCLEOTIDE SEQUENCE</scope>
    <source>
        <strain evidence="1">Whitten #5841</strain>
        <tissue evidence="1">Leaf</tissue>
    </source>
</reference>
<sequence>MDYGIGRVDASTNGMAYLFGYSIEKNVWMVAYVPEPGDRHLEIDDFVVWKDGASHRIFLANCSRPCSRELVCPLAAHSHVGTPPSKCTGLDIWELKCYQASDHVSSHANPHVRHYWHHLSRSPSKMWRSFHGSPDEYFNCCDVMFTTSGSTVCVSAGDYLYNYPDDDKYPATVGRRHVCRLVYDVLLDTWSELPPTPIPSSPTERCLGAVPLFAFQPCFHDTF</sequence>
<evidence type="ECO:0000313" key="2">
    <source>
        <dbReference type="Proteomes" id="UP000825935"/>
    </source>
</evidence>
<organism evidence="1 2">
    <name type="scientific">Ceratopteris richardii</name>
    <name type="common">Triangle waterfern</name>
    <dbReference type="NCBI Taxonomy" id="49495"/>
    <lineage>
        <taxon>Eukaryota</taxon>
        <taxon>Viridiplantae</taxon>
        <taxon>Streptophyta</taxon>
        <taxon>Embryophyta</taxon>
        <taxon>Tracheophyta</taxon>
        <taxon>Polypodiopsida</taxon>
        <taxon>Polypodiidae</taxon>
        <taxon>Polypodiales</taxon>
        <taxon>Pteridineae</taxon>
        <taxon>Pteridaceae</taxon>
        <taxon>Parkerioideae</taxon>
        <taxon>Ceratopteris</taxon>
    </lineage>
</organism>
<evidence type="ECO:0000313" key="1">
    <source>
        <dbReference type="EMBL" id="KAH7424661.1"/>
    </source>
</evidence>
<dbReference type="AlphaFoldDB" id="A0A8T2TMG8"/>